<keyword evidence="1" id="KW-1133">Transmembrane helix</keyword>
<dbReference type="EMBL" id="CP051128">
    <property type="protein sequence ID" value="QIZ05729.1"/>
    <property type="molecule type" value="Genomic_DNA"/>
</dbReference>
<evidence type="ECO:0000313" key="2">
    <source>
        <dbReference type="EMBL" id="QIZ05729.1"/>
    </source>
</evidence>
<keyword evidence="1" id="KW-0472">Membrane</keyword>
<protein>
    <submittedName>
        <fullName evidence="2">Uncharacterized protein</fullName>
    </submittedName>
</protein>
<name>A0A6H1NWR5_PRIMG</name>
<sequence length="57" mass="6663">MSSILVSWWCHFWGHFGVTIWCYYLVLPFWCQAPLKDICPPVEDTSVDECQAPDGRK</sequence>
<keyword evidence="1" id="KW-0812">Transmembrane</keyword>
<dbReference type="AlphaFoldDB" id="A0A6H1NWR5"/>
<evidence type="ECO:0000256" key="1">
    <source>
        <dbReference type="SAM" id="Phobius"/>
    </source>
</evidence>
<organism evidence="2 3">
    <name type="scientific">Priestia megaterium</name>
    <name type="common">Bacillus megaterium</name>
    <dbReference type="NCBI Taxonomy" id="1404"/>
    <lineage>
        <taxon>Bacteria</taxon>
        <taxon>Bacillati</taxon>
        <taxon>Bacillota</taxon>
        <taxon>Bacilli</taxon>
        <taxon>Bacillales</taxon>
        <taxon>Bacillaceae</taxon>
        <taxon>Priestia</taxon>
    </lineage>
</organism>
<feature type="transmembrane region" description="Helical" evidence="1">
    <location>
        <begin position="6"/>
        <end position="26"/>
    </location>
</feature>
<proteinExistence type="predicted"/>
<gene>
    <name evidence="2" type="ORF">HFZ78_02335</name>
</gene>
<reference evidence="2 3" key="1">
    <citation type="submission" date="2020-04" db="EMBL/GenBank/DDBJ databases">
        <title>Genome-Wide Identification of 5-Methylcytosine Sites in Bacterial Genomes By High-Throughput Sequencing of MspJI Restriction Fragments.</title>
        <authorList>
            <person name="Wu V."/>
        </authorList>
    </citation>
    <scope>NUCLEOTIDE SEQUENCE [LARGE SCALE GENOMIC DNA]</scope>
    <source>
        <strain evidence="2 3">S2</strain>
    </source>
</reference>
<reference evidence="2 3" key="2">
    <citation type="submission" date="2020-04" db="EMBL/GenBank/DDBJ databases">
        <authorList>
            <person name="Fomenkov A."/>
            <person name="Anton B.P."/>
            <person name="Roberts R.J."/>
        </authorList>
    </citation>
    <scope>NUCLEOTIDE SEQUENCE [LARGE SCALE GENOMIC DNA]</scope>
    <source>
        <strain evidence="2 3">S2</strain>
    </source>
</reference>
<dbReference type="Proteomes" id="UP000501868">
    <property type="component" value="Chromosome"/>
</dbReference>
<accession>A0A6H1NWR5</accession>
<evidence type="ECO:0000313" key="3">
    <source>
        <dbReference type="Proteomes" id="UP000501868"/>
    </source>
</evidence>